<evidence type="ECO:0000313" key="3">
    <source>
        <dbReference type="Proteomes" id="UP000346198"/>
    </source>
</evidence>
<dbReference type="SUPFAM" id="SSF53756">
    <property type="entry name" value="UDP-Glycosyltransferase/glycogen phosphorylase"/>
    <property type="match status" value="1"/>
</dbReference>
<evidence type="ECO:0000313" key="2">
    <source>
        <dbReference type="EMBL" id="VGO18265.1"/>
    </source>
</evidence>
<dbReference type="AlphaFoldDB" id="A0A6C2UDQ0"/>
<name>A0A6C2UDQ0_9BACT</name>
<dbReference type="GO" id="GO:0016757">
    <property type="term" value="F:glycosyltransferase activity"/>
    <property type="evidence" value="ECO:0007669"/>
    <property type="project" value="InterPro"/>
</dbReference>
<dbReference type="Gene3D" id="3.40.50.2000">
    <property type="entry name" value="Glycogen Phosphorylase B"/>
    <property type="match status" value="2"/>
</dbReference>
<dbReference type="InterPro" id="IPR001296">
    <property type="entry name" value="Glyco_trans_1"/>
</dbReference>
<accession>A0A6C2UDQ0</accession>
<organism evidence="2 3">
    <name type="scientific">Pontiella sulfatireligans</name>
    <dbReference type="NCBI Taxonomy" id="2750658"/>
    <lineage>
        <taxon>Bacteria</taxon>
        <taxon>Pseudomonadati</taxon>
        <taxon>Kiritimatiellota</taxon>
        <taxon>Kiritimatiellia</taxon>
        <taxon>Kiritimatiellales</taxon>
        <taxon>Pontiellaceae</taxon>
        <taxon>Pontiella</taxon>
    </lineage>
</organism>
<proteinExistence type="predicted"/>
<protein>
    <recommendedName>
        <fullName evidence="1">Glycosyl transferase family 1 domain-containing protein</fullName>
    </recommendedName>
</protein>
<feature type="domain" description="Glycosyl transferase family 1" evidence="1">
    <location>
        <begin position="174"/>
        <end position="317"/>
    </location>
</feature>
<dbReference type="RefSeq" id="WP_168432881.1">
    <property type="nucleotide sequence ID" value="NZ_CAAHFH010000001.1"/>
</dbReference>
<gene>
    <name evidence="2" type="ORF">SCARR_00317</name>
</gene>
<dbReference type="EMBL" id="CAAHFH010000001">
    <property type="protein sequence ID" value="VGO18265.1"/>
    <property type="molecule type" value="Genomic_DNA"/>
</dbReference>
<reference evidence="2 3" key="1">
    <citation type="submission" date="2019-04" db="EMBL/GenBank/DDBJ databases">
        <authorList>
            <person name="Van Vliet M D."/>
        </authorList>
    </citation>
    <scope>NUCLEOTIDE SEQUENCE [LARGE SCALE GENOMIC DNA]</scope>
    <source>
        <strain evidence="2 3">F21</strain>
    </source>
</reference>
<keyword evidence="3" id="KW-1185">Reference proteome</keyword>
<dbReference type="Proteomes" id="UP000346198">
    <property type="component" value="Unassembled WGS sequence"/>
</dbReference>
<sequence length="347" mass="39911">MFKQIKTLQDAGHECFVIHGRTETEIPDYSQYSFSVTSWRVIEQKNKLLTIVSQLWFNAKVARLIRTMIPDAVVGLALGGALSGALVKKKCRDIRYIYDCNELFLESTPSLLKRSVWQQIQNYVLRYADVVMHAEQNRLDYFNKAYPNKAQSFLLENLPHYRDSIPEKRRKCMRFVYLGILTSGRYVEEMINAFSSLDIEGVSLDLIGFGRKEYEDKINELCKTNPRKNVRMLPPVAHDEIYGVLEGYDAGIAFYRNTNLNNYYCAPNKVYDYIQMGMPVLTNDFPGLVDIVRMNEAGICLEEVSAADIKDAVAGMVRGDFGCRITDQLRNRYSWEGQVAGYLELFQ</sequence>
<dbReference type="Pfam" id="PF00534">
    <property type="entry name" value="Glycos_transf_1"/>
    <property type="match status" value="1"/>
</dbReference>
<evidence type="ECO:0000259" key="1">
    <source>
        <dbReference type="Pfam" id="PF00534"/>
    </source>
</evidence>